<dbReference type="EMBL" id="AKHW03002184">
    <property type="protein sequence ID" value="KYO39829.1"/>
    <property type="molecule type" value="Genomic_DNA"/>
</dbReference>
<reference evidence="1 2" key="1">
    <citation type="journal article" date="2012" name="Genome Biol.">
        <title>Sequencing three crocodilian genomes to illuminate the evolution of archosaurs and amniotes.</title>
        <authorList>
            <person name="St John J.A."/>
            <person name="Braun E.L."/>
            <person name="Isberg S.R."/>
            <person name="Miles L.G."/>
            <person name="Chong A.Y."/>
            <person name="Gongora J."/>
            <person name="Dalzell P."/>
            <person name="Moran C."/>
            <person name="Bed'hom B."/>
            <person name="Abzhanov A."/>
            <person name="Burgess S.C."/>
            <person name="Cooksey A.M."/>
            <person name="Castoe T.A."/>
            <person name="Crawford N.G."/>
            <person name="Densmore L.D."/>
            <person name="Drew J.C."/>
            <person name="Edwards S.V."/>
            <person name="Faircloth B.C."/>
            <person name="Fujita M.K."/>
            <person name="Greenwold M.J."/>
            <person name="Hoffmann F.G."/>
            <person name="Howard J.M."/>
            <person name="Iguchi T."/>
            <person name="Janes D.E."/>
            <person name="Khan S.Y."/>
            <person name="Kohno S."/>
            <person name="de Koning A.J."/>
            <person name="Lance S.L."/>
            <person name="McCarthy F.M."/>
            <person name="McCormack J.E."/>
            <person name="Merchant M.E."/>
            <person name="Peterson D.G."/>
            <person name="Pollock D.D."/>
            <person name="Pourmand N."/>
            <person name="Raney B.J."/>
            <person name="Roessler K.A."/>
            <person name="Sanford J.R."/>
            <person name="Sawyer R.H."/>
            <person name="Schmidt C.J."/>
            <person name="Triplett E.W."/>
            <person name="Tuberville T.D."/>
            <person name="Venegas-Anaya M."/>
            <person name="Howard J.T."/>
            <person name="Jarvis E.D."/>
            <person name="Guillette L.J.Jr."/>
            <person name="Glenn T.C."/>
            <person name="Green R.E."/>
            <person name="Ray D.A."/>
        </authorList>
    </citation>
    <scope>NUCLEOTIDE SEQUENCE [LARGE SCALE GENOMIC DNA]</scope>
    <source>
        <strain evidence="1">KSC_2009_1</strain>
    </source>
</reference>
<comment type="caution">
    <text evidence="1">The sequence shown here is derived from an EMBL/GenBank/DDBJ whole genome shotgun (WGS) entry which is preliminary data.</text>
</comment>
<gene>
    <name evidence="1" type="ORF">Y1Q_0006707</name>
</gene>
<sequence>MSGCSLTALLTSDTWSYASVLWKDTHTRGSAYYKEVYLVDLEVCVGIGKDAKSVLIQPGSPVMIPGHK</sequence>
<organism evidence="1 2">
    <name type="scientific">Alligator mississippiensis</name>
    <name type="common">American alligator</name>
    <dbReference type="NCBI Taxonomy" id="8496"/>
    <lineage>
        <taxon>Eukaryota</taxon>
        <taxon>Metazoa</taxon>
        <taxon>Chordata</taxon>
        <taxon>Craniata</taxon>
        <taxon>Vertebrata</taxon>
        <taxon>Euteleostomi</taxon>
        <taxon>Archelosauria</taxon>
        <taxon>Archosauria</taxon>
        <taxon>Crocodylia</taxon>
        <taxon>Alligatoridae</taxon>
        <taxon>Alligatorinae</taxon>
        <taxon>Alligator</taxon>
    </lineage>
</organism>
<dbReference type="Proteomes" id="UP000050525">
    <property type="component" value="Unassembled WGS sequence"/>
</dbReference>
<keyword evidence="2" id="KW-1185">Reference proteome</keyword>
<proteinExistence type="predicted"/>
<dbReference type="AlphaFoldDB" id="A0A151NTA5"/>
<evidence type="ECO:0000313" key="1">
    <source>
        <dbReference type="EMBL" id="KYO39829.1"/>
    </source>
</evidence>
<name>A0A151NTA5_ALLMI</name>
<protein>
    <submittedName>
        <fullName evidence="1">Uncharacterized protein</fullName>
    </submittedName>
</protein>
<evidence type="ECO:0000313" key="2">
    <source>
        <dbReference type="Proteomes" id="UP000050525"/>
    </source>
</evidence>
<accession>A0A151NTA5</accession>